<feature type="chain" id="PRO_5026658231" evidence="1">
    <location>
        <begin position="20"/>
        <end position="119"/>
    </location>
</feature>
<keyword evidence="4" id="KW-1185">Reference proteome</keyword>
<protein>
    <submittedName>
        <fullName evidence="3">DUF305 domain-containing protein</fullName>
    </submittedName>
</protein>
<accession>A0A6M1STX6</accession>
<dbReference type="RefSeq" id="WP_164534879.1">
    <property type="nucleotide sequence ID" value="NZ_JAALFG010000003.1"/>
</dbReference>
<proteinExistence type="predicted"/>
<organism evidence="3 4">
    <name type="scientific">Devosia aurantiaca</name>
    <dbReference type="NCBI Taxonomy" id="2714858"/>
    <lineage>
        <taxon>Bacteria</taxon>
        <taxon>Pseudomonadati</taxon>
        <taxon>Pseudomonadota</taxon>
        <taxon>Alphaproteobacteria</taxon>
        <taxon>Hyphomicrobiales</taxon>
        <taxon>Devosiaceae</taxon>
        <taxon>Devosia</taxon>
    </lineage>
</organism>
<reference evidence="3 4" key="2">
    <citation type="submission" date="2020-03" db="EMBL/GenBank/DDBJ databases">
        <title>Devosia chinhatensis sp. nov., isolated from a hexachlorocyclohexane (HCH) dump site in India.</title>
        <authorList>
            <person name="Kumar M."/>
            <person name="Lal R."/>
        </authorList>
    </citation>
    <scope>NUCLEOTIDE SEQUENCE [LARGE SCALE GENOMIC DNA]</scope>
    <source>
        <strain evidence="3 4">H239</strain>
    </source>
</reference>
<dbReference type="InterPro" id="IPR005183">
    <property type="entry name" value="DUF305_CopM-like"/>
</dbReference>
<dbReference type="Gene3D" id="1.20.1260.10">
    <property type="match status" value="1"/>
</dbReference>
<feature type="signal peptide" evidence="1">
    <location>
        <begin position="1"/>
        <end position="19"/>
    </location>
</feature>
<sequence length="119" mass="13069">MKPVVLAFALAALSLPAFAQDHSAHMAPAGEESAATSAYMDANTRMHETMDIDFTGDPDVDFILSMLPHHQGAVDMARIVLEHGRDPEVRKLAEDIIAAQEAEIAWMKEWLAEHGHAEH</sequence>
<keyword evidence="1" id="KW-0732">Signal</keyword>
<reference evidence="3 4" key="1">
    <citation type="submission" date="2020-02" db="EMBL/GenBank/DDBJ databases">
        <authorList>
            <person name="Khan S.A."/>
            <person name="Jeon C.O."/>
            <person name="Chun B.H."/>
        </authorList>
    </citation>
    <scope>NUCLEOTIDE SEQUENCE [LARGE SCALE GENOMIC DNA]</scope>
    <source>
        <strain evidence="3 4">H239</strain>
    </source>
</reference>
<evidence type="ECO:0000259" key="2">
    <source>
        <dbReference type="Pfam" id="PF03713"/>
    </source>
</evidence>
<gene>
    <name evidence="3" type="ORF">G5575_14080</name>
</gene>
<dbReference type="InterPro" id="IPR012347">
    <property type="entry name" value="Ferritin-like"/>
</dbReference>
<dbReference type="AlphaFoldDB" id="A0A6M1STX6"/>
<comment type="caution">
    <text evidence="3">The sequence shown here is derived from an EMBL/GenBank/DDBJ whole genome shotgun (WGS) entry which is preliminary data.</text>
</comment>
<evidence type="ECO:0000256" key="1">
    <source>
        <dbReference type="SAM" id="SignalP"/>
    </source>
</evidence>
<evidence type="ECO:0000313" key="4">
    <source>
        <dbReference type="Proteomes" id="UP000474802"/>
    </source>
</evidence>
<evidence type="ECO:0000313" key="3">
    <source>
        <dbReference type="EMBL" id="NGP18625.1"/>
    </source>
</evidence>
<dbReference type="PANTHER" id="PTHR36933:SF1">
    <property type="entry name" value="SLL0788 PROTEIN"/>
    <property type="match status" value="1"/>
</dbReference>
<dbReference type="EMBL" id="JAALFG010000003">
    <property type="protein sequence ID" value="NGP18625.1"/>
    <property type="molecule type" value="Genomic_DNA"/>
</dbReference>
<dbReference type="Pfam" id="PF03713">
    <property type="entry name" value="DUF305"/>
    <property type="match status" value="1"/>
</dbReference>
<feature type="domain" description="DUF305" evidence="2">
    <location>
        <begin position="59"/>
        <end position="117"/>
    </location>
</feature>
<dbReference type="PANTHER" id="PTHR36933">
    <property type="entry name" value="SLL0788 PROTEIN"/>
    <property type="match status" value="1"/>
</dbReference>
<name>A0A6M1STX6_9HYPH</name>
<dbReference type="Proteomes" id="UP000474802">
    <property type="component" value="Unassembled WGS sequence"/>
</dbReference>